<dbReference type="GO" id="GO:0005886">
    <property type="term" value="C:plasma membrane"/>
    <property type="evidence" value="ECO:0007669"/>
    <property type="project" value="TreeGrafter"/>
</dbReference>
<keyword evidence="4" id="KW-0769">Symport</keyword>
<accession>A0A8J2UCT2</accession>
<keyword evidence="10" id="KW-1185">Reference proteome</keyword>
<dbReference type="InterPro" id="IPR001046">
    <property type="entry name" value="NRAMP_fam"/>
</dbReference>
<feature type="transmembrane region" description="Helical" evidence="8">
    <location>
        <begin position="59"/>
        <end position="78"/>
    </location>
</feature>
<feature type="region of interest" description="Disordered" evidence="7">
    <location>
        <begin position="1"/>
        <end position="20"/>
    </location>
</feature>
<feature type="transmembrane region" description="Helical" evidence="8">
    <location>
        <begin position="201"/>
        <end position="221"/>
    </location>
</feature>
<dbReference type="GO" id="GO:0015293">
    <property type="term" value="F:symporter activity"/>
    <property type="evidence" value="ECO:0007669"/>
    <property type="project" value="UniProtKB-KW"/>
</dbReference>
<feature type="transmembrane region" description="Helical" evidence="8">
    <location>
        <begin position="99"/>
        <end position="118"/>
    </location>
</feature>
<keyword evidence="5 8" id="KW-1133">Transmembrane helix</keyword>
<reference evidence="9" key="1">
    <citation type="journal article" date="2014" name="Int. J. Syst. Evol. Microbiol.">
        <title>Complete genome sequence of Corynebacterium casei LMG S-19264T (=DSM 44701T), isolated from a smear-ripened cheese.</title>
        <authorList>
            <consortium name="US DOE Joint Genome Institute (JGI-PGF)"/>
            <person name="Walter F."/>
            <person name="Albersmeier A."/>
            <person name="Kalinowski J."/>
            <person name="Ruckert C."/>
        </authorList>
    </citation>
    <scope>NUCLEOTIDE SEQUENCE</scope>
    <source>
        <strain evidence="9">CGMCC 1.15448</strain>
    </source>
</reference>
<evidence type="ECO:0000256" key="2">
    <source>
        <dbReference type="ARBA" id="ARBA00022448"/>
    </source>
</evidence>
<feature type="transmembrane region" description="Helical" evidence="8">
    <location>
        <begin position="162"/>
        <end position="181"/>
    </location>
</feature>
<keyword evidence="6 8" id="KW-0472">Membrane</keyword>
<feature type="transmembrane region" description="Helical" evidence="8">
    <location>
        <begin position="408"/>
        <end position="431"/>
    </location>
</feature>
<dbReference type="Proteomes" id="UP000607559">
    <property type="component" value="Unassembled WGS sequence"/>
</dbReference>
<evidence type="ECO:0000256" key="8">
    <source>
        <dbReference type="SAM" id="Phobius"/>
    </source>
</evidence>
<feature type="transmembrane region" description="Helical" evidence="8">
    <location>
        <begin position="372"/>
        <end position="396"/>
    </location>
</feature>
<feature type="transmembrane region" description="Helical" evidence="8">
    <location>
        <begin position="300"/>
        <end position="328"/>
    </location>
</feature>
<dbReference type="GO" id="GO:0015086">
    <property type="term" value="F:cadmium ion transmembrane transporter activity"/>
    <property type="evidence" value="ECO:0007669"/>
    <property type="project" value="TreeGrafter"/>
</dbReference>
<evidence type="ECO:0000313" key="9">
    <source>
        <dbReference type="EMBL" id="GGA99131.1"/>
    </source>
</evidence>
<evidence type="ECO:0000256" key="6">
    <source>
        <dbReference type="ARBA" id="ARBA00023136"/>
    </source>
</evidence>
<organism evidence="9 10">
    <name type="scientific">Puia dinghuensis</name>
    <dbReference type="NCBI Taxonomy" id="1792502"/>
    <lineage>
        <taxon>Bacteria</taxon>
        <taxon>Pseudomonadati</taxon>
        <taxon>Bacteroidota</taxon>
        <taxon>Chitinophagia</taxon>
        <taxon>Chitinophagales</taxon>
        <taxon>Chitinophagaceae</taxon>
        <taxon>Puia</taxon>
    </lineage>
</organism>
<protein>
    <submittedName>
        <fullName evidence="9">Iron transporter</fullName>
    </submittedName>
</protein>
<evidence type="ECO:0000256" key="3">
    <source>
        <dbReference type="ARBA" id="ARBA00022692"/>
    </source>
</evidence>
<reference evidence="9" key="2">
    <citation type="submission" date="2020-09" db="EMBL/GenBank/DDBJ databases">
        <authorList>
            <person name="Sun Q."/>
            <person name="Zhou Y."/>
        </authorList>
    </citation>
    <scope>NUCLEOTIDE SEQUENCE</scope>
    <source>
        <strain evidence="9">CGMCC 1.15448</strain>
    </source>
</reference>
<name>A0A8J2UCT2_9BACT</name>
<feature type="transmembrane region" description="Helical" evidence="8">
    <location>
        <begin position="348"/>
        <end position="366"/>
    </location>
</feature>
<feature type="transmembrane region" description="Helical" evidence="8">
    <location>
        <begin position="253"/>
        <end position="280"/>
    </location>
</feature>
<dbReference type="GO" id="GO:0005384">
    <property type="term" value="F:manganese ion transmembrane transporter activity"/>
    <property type="evidence" value="ECO:0007669"/>
    <property type="project" value="TreeGrafter"/>
</dbReference>
<dbReference type="EMBL" id="BMJC01000002">
    <property type="protein sequence ID" value="GGA99131.1"/>
    <property type="molecule type" value="Genomic_DNA"/>
</dbReference>
<evidence type="ECO:0000256" key="4">
    <source>
        <dbReference type="ARBA" id="ARBA00022847"/>
    </source>
</evidence>
<comment type="caution">
    <text evidence="9">The sequence shown here is derived from an EMBL/GenBank/DDBJ whole genome shotgun (WGS) entry which is preliminary data.</text>
</comment>
<comment type="subcellular location">
    <subcellularLocation>
        <location evidence="1">Membrane</location>
        <topology evidence="1">Multi-pass membrane protein</topology>
    </subcellularLocation>
</comment>
<dbReference type="RefSeq" id="WP_188931643.1">
    <property type="nucleotide sequence ID" value="NZ_BMJC01000002.1"/>
</dbReference>
<evidence type="ECO:0000256" key="1">
    <source>
        <dbReference type="ARBA" id="ARBA00004141"/>
    </source>
</evidence>
<gene>
    <name evidence="9" type="ORF">GCM10011511_23080</name>
</gene>
<feature type="compositionally biased region" description="Polar residues" evidence="7">
    <location>
        <begin position="1"/>
        <end position="14"/>
    </location>
</feature>
<evidence type="ECO:0000256" key="7">
    <source>
        <dbReference type="SAM" id="MobiDB-lite"/>
    </source>
</evidence>
<dbReference type="GO" id="GO:0034755">
    <property type="term" value="P:iron ion transmembrane transport"/>
    <property type="evidence" value="ECO:0007669"/>
    <property type="project" value="TreeGrafter"/>
</dbReference>
<dbReference type="PANTHER" id="PTHR11706">
    <property type="entry name" value="SOLUTE CARRIER PROTEIN FAMILY 11 MEMBER"/>
    <property type="match status" value="1"/>
</dbReference>
<dbReference type="Pfam" id="PF01566">
    <property type="entry name" value="Nramp"/>
    <property type="match status" value="1"/>
</dbReference>
<evidence type="ECO:0000256" key="5">
    <source>
        <dbReference type="ARBA" id="ARBA00022989"/>
    </source>
</evidence>
<evidence type="ECO:0000313" key="10">
    <source>
        <dbReference type="Proteomes" id="UP000607559"/>
    </source>
</evidence>
<dbReference type="AlphaFoldDB" id="A0A8J2UCT2"/>
<keyword evidence="3 8" id="KW-0812">Transmembrane</keyword>
<dbReference type="PANTHER" id="PTHR11706:SF33">
    <property type="entry name" value="NATURAL RESISTANCE-ASSOCIATED MACROPHAGE PROTEIN 2"/>
    <property type="match status" value="1"/>
</dbReference>
<keyword evidence="2" id="KW-0813">Transport</keyword>
<feature type="transmembrane region" description="Helical" evidence="8">
    <location>
        <begin position="130"/>
        <end position="150"/>
    </location>
</feature>
<proteinExistence type="predicted"/>
<sequence>MASTANPAGKTSSTKTRRSPRLKRLLKTLGPGLVTGASDDDPSGIVTYSQAGSQFGLTTLWTALLTFPLMAAIQGMAARIGLVTNHGLTGCLRMHYPKWVLFFVLIFCFPAVILNIGADIQGMGAVAHLLVPAIPAFSFSILFTALLLYMIIKYPYQKMAGLLKWLCLGLLLYLIVPFLVHQEWSGVVRRTFVPEIHFDKGFLSILVAILGTTISPHLFFWQATMEVEDQQHNGAKKQLFVDKRVLKDMRSDVNIGMFFSNLVMFFVILTAGSVLFPAGIRNIDTVEQAALALKPLAGNLSYVLFAIGVIGTGLIAIPVLAGSLSYMLAETLQFSMGLDKKFNEAKRFYAVIIVSLIAGLCMQSFGLSAVRALLYTAILYGITAPVLIAIILHIGNNKKIMGSNTNSWLSNLLGFLTLILMTAAAVALIWLELAT</sequence>